<feature type="signal peptide" evidence="1">
    <location>
        <begin position="1"/>
        <end position="33"/>
    </location>
</feature>
<dbReference type="RefSeq" id="WP_058285740.1">
    <property type="nucleotide sequence ID" value="NZ_CYSR01000021.1"/>
</dbReference>
<evidence type="ECO:0000313" key="3">
    <source>
        <dbReference type="Proteomes" id="UP000051326"/>
    </source>
</evidence>
<accession>A0A0P1HNB7</accession>
<feature type="chain" id="PRO_5006064467" evidence="1">
    <location>
        <begin position="34"/>
        <end position="263"/>
    </location>
</feature>
<reference evidence="2 3" key="1">
    <citation type="submission" date="2015-09" db="EMBL/GenBank/DDBJ databases">
        <authorList>
            <consortium name="Swine Surveillance"/>
        </authorList>
    </citation>
    <scope>NUCLEOTIDE SEQUENCE [LARGE SCALE GENOMIC DNA]</scope>
    <source>
        <strain evidence="2 3">CECT 8399</strain>
    </source>
</reference>
<dbReference type="AlphaFoldDB" id="A0A0P1HNB7"/>
<dbReference type="Proteomes" id="UP000051326">
    <property type="component" value="Unassembled WGS sequence"/>
</dbReference>
<proteinExistence type="predicted"/>
<sequence length="263" mass="28510">MARRHFISTRWPGLRQVLLLALLACLLPAAVPAQTSPVPPRAGLMWNRTGLPAVFPLQVKTPAGADYYLTLSDAETGAAALAAYIEGGAFFKVLVPPGRYVLRFASGERWQGEDRLFGPGAQTQRFELPRVLEFAIRGAGIKAGHAVTLFRQQPGGGLEAAVAAQHICQIASVEGAEPQPVPASARRLFRLGGDARSRGILHLQWRLQLGGPQAGTPLEQWQRSLFLLGNPLLPPRASGLDGRDRRPPPVRFRSYSVRSLFCG</sequence>
<evidence type="ECO:0000256" key="1">
    <source>
        <dbReference type="SAM" id="SignalP"/>
    </source>
</evidence>
<evidence type="ECO:0000313" key="2">
    <source>
        <dbReference type="EMBL" id="CUH99601.1"/>
    </source>
</evidence>
<gene>
    <name evidence="2" type="ORF">PHA8399_01723</name>
</gene>
<dbReference type="EMBL" id="CYSR01000021">
    <property type="protein sequence ID" value="CUH99601.1"/>
    <property type="molecule type" value="Genomic_DNA"/>
</dbReference>
<keyword evidence="1" id="KW-0732">Signal</keyword>
<protein>
    <submittedName>
        <fullName evidence="2">Uncharacterized protein</fullName>
    </submittedName>
</protein>
<organism evidence="2 3">
    <name type="scientific">Leisingera aquaemixtae</name>
    <dbReference type="NCBI Taxonomy" id="1396826"/>
    <lineage>
        <taxon>Bacteria</taxon>
        <taxon>Pseudomonadati</taxon>
        <taxon>Pseudomonadota</taxon>
        <taxon>Alphaproteobacteria</taxon>
        <taxon>Rhodobacterales</taxon>
        <taxon>Roseobacteraceae</taxon>
        <taxon>Leisingera</taxon>
    </lineage>
</organism>
<name>A0A0P1HNB7_9RHOB</name>
<dbReference type="STRING" id="1396826.PHA8399_01723"/>